<proteinExistence type="predicted"/>
<gene>
    <name evidence="1" type="ORF">Ark11_0108</name>
</gene>
<dbReference type="AlphaFoldDB" id="A0A0S4LZI2"/>
<evidence type="ECO:0000313" key="2">
    <source>
        <dbReference type="Proteomes" id="UP000198651"/>
    </source>
</evidence>
<dbReference type="OrthoDB" id="9873894at2"/>
<keyword evidence="2" id="KW-1185">Reference proteome</keyword>
<sequence length="959" mass="109355">MISLPTSSTGGYSYDTSNSCGDQEESLTNQCRHENDVLSCLDILSSDFTYIEEAEKNLDSIIKDIDNCYENVITLSRKYSNVEKTMGNSDQVLFENSLKNLYDSLFTKDTPENSFAKLWFSRNFANAKNEKRLQFLDEFFSLIKSAENLYSSKSLDTSKIYNYSPIVTDLEFKKLYMNLTIALTAYRNLSTDLEDEEEIKNDLEKMYFLFFPDTANINYKNWVDRNLTGSSERKIRFVTGAIDMCKNIKSNDEEKLRTHTSSFSGEKFSRLVAFICEELNDIGNNCTSDTLSESILDSLIKNNIHNLNLFKCKKSSNIPKLKHLQDLSSQCIWKLYKNNYDKIGKDTVKALISIIATSAGKIHNSNEAVSFIDKISVTLNLKTISNISCRSLSEESSLVLYSQIPESIRKEMFNILRSQSQKTSMLEKLEEKIKLMLRRKDELSDVIRKNISESNIHTAELEGLLCECMVSSLRQENVSNDGKNLVVATRLTLDKLKALSRFIENNGGIDIENRIFSSTKDLLSNIEFEFSLSSPKVAHEISTILTRFEHPQSEYAKQKSDEIIQKSEKRIYHMALDDIRNRLLSSKNNEEKFKSWLHIAKKIEIESHHVTEGKEEIENLLLFTANELSTQELNAVRTMLYDINTSLTTLEFINNRCRSTIIKDTINSLSLWKKSFGATNSMMLAFFRILEKPQAEWKKIICEILNLYYNDEHDYFYQVNGPLPNKVLIKCQEQCLPNTSNGVSNHIRVNGKEFTIPHSVWLDITRSIFIVQEKTIVTNYDNKTGVSHNEVTHAKIKAMIKEIDKLNIPSEALSSLLALMNQNTAAQLLDAAMTTSICIFPEESKLSSSPSMSEKTIYSVVKTPEGELILTCSIQGKIKALQKLPQGVSRKVGDKNYLEDAEPIPLNINKLPDGKFPDQSANMKIRINDDGTVEIIEIRHLLTNITPSVVNNLIEAENY</sequence>
<dbReference type="Proteomes" id="UP000198651">
    <property type="component" value="Chromosome I"/>
</dbReference>
<reference evidence="2" key="1">
    <citation type="submission" date="2015-11" db="EMBL/GenBank/DDBJ databases">
        <authorList>
            <person name="Seth-Smith H.M.B."/>
        </authorList>
    </citation>
    <scope>NUCLEOTIDE SEQUENCE [LARGE SCALE GENOMIC DNA]</scope>
    <source>
        <strain evidence="2">2013Ark11</strain>
    </source>
</reference>
<accession>A0A0S4LZI2</accession>
<dbReference type="RefSeq" id="WP_092490408.1">
    <property type="nucleotide sequence ID" value="NZ_LN906597.1"/>
</dbReference>
<organism evidence="1 2">
    <name type="scientific">Candidatus Ichthyocystis hellenicum</name>
    <dbReference type="NCBI Taxonomy" id="1561003"/>
    <lineage>
        <taxon>Bacteria</taxon>
        <taxon>Pseudomonadati</taxon>
        <taxon>Pseudomonadota</taxon>
        <taxon>Betaproteobacteria</taxon>
        <taxon>Burkholderiales</taxon>
        <taxon>Candidatus Ichthyocystis</taxon>
    </lineage>
</organism>
<name>A0A0S4LZI2_9BURK</name>
<protein>
    <submittedName>
        <fullName evidence="1">Putative coiled coil protein</fullName>
    </submittedName>
</protein>
<evidence type="ECO:0000313" key="1">
    <source>
        <dbReference type="EMBL" id="CUT16967.1"/>
    </source>
</evidence>
<dbReference type="EMBL" id="LN906597">
    <property type="protein sequence ID" value="CUT16967.1"/>
    <property type="molecule type" value="Genomic_DNA"/>
</dbReference>